<accession>A0A448YNC4</accession>
<comment type="similarity">
    <text evidence="4">Belongs to the SDHAF2 family.</text>
</comment>
<dbReference type="PANTHER" id="PTHR12469">
    <property type="entry name" value="PROTEIN EMI5 HOMOLOG, MITOCHONDRIAL"/>
    <property type="match status" value="1"/>
</dbReference>
<dbReference type="InterPro" id="IPR036714">
    <property type="entry name" value="SDH_sf"/>
</dbReference>
<dbReference type="InParanoid" id="A0A448YNC4"/>
<dbReference type="FunCoup" id="A0A448YNC4">
    <property type="interactions" value="307"/>
</dbReference>
<dbReference type="OrthoDB" id="284292at2759"/>
<dbReference type="AlphaFoldDB" id="A0A448YNC4"/>
<evidence type="ECO:0000256" key="3">
    <source>
        <dbReference type="ARBA" id="ARBA00023186"/>
    </source>
</evidence>
<proteinExistence type="inferred from homology"/>
<protein>
    <recommendedName>
        <fullName evidence="4">Succinate dehydrogenase assembly factor 2, mitochondrial</fullName>
        <shortName evidence="4">SDH assembly factor 2</shortName>
        <shortName evidence="4">SDHAF2</shortName>
    </recommendedName>
</protein>
<dbReference type="Proteomes" id="UP000290900">
    <property type="component" value="Unassembled WGS sequence"/>
</dbReference>
<dbReference type="GO" id="GO:0034553">
    <property type="term" value="P:mitochondrial respiratory chain complex II assembly"/>
    <property type="evidence" value="ECO:0007669"/>
    <property type="project" value="TreeGrafter"/>
</dbReference>
<evidence type="ECO:0000313" key="6">
    <source>
        <dbReference type="Proteomes" id="UP000290900"/>
    </source>
</evidence>
<sequence>MFRINRVLGVQTRVLRRSFSTSLKAFQESKIPPKPQGEIQGKPIKNYYIDEDNNVVIKVKPIERSNETTDKKRRRLLYQSRKRGILESDLILSRFADKYLAEMTEEELDEYDRLLDEMDWDIYYWATKKYDITPLPDRWKDSKVLIKLQELSRNSGKEIMRMPDLNKKEMTMGEKK</sequence>
<comment type="subcellular location">
    <subcellularLocation>
        <location evidence="1 4">Mitochondrion matrix</location>
    </subcellularLocation>
</comment>
<reference evidence="5 6" key="1">
    <citation type="submission" date="2018-12" db="EMBL/GenBank/DDBJ databases">
        <authorList>
            <person name="Tiukova I."/>
            <person name="Dainat J."/>
        </authorList>
    </citation>
    <scope>NUCLEOTIDE SEQUENCE [LARGE SCALE GENOMIC DNA]</scope>
</reference>
<dbReference type="GO" id="GO:0006121">
    <property type="term" value="P:mitochondrial electron transport, succinate to ubiquinone"/>
    <property type="evidence" value="ECO:0007669"/>
    <property type="project" value="UniProtKB-UniRule"/>
</dbReference>
<comment type="function">
    <text evidence="4">Plays an essential role in the assembly of succinate dehydrogenase (SDH), an enzyme complex (also referred to as respiratory complex II) that is a component of both the tricarboxylic acid (TCA) cycle and the mitochondrial electron transport chain, and which couples the oxidation of succinate to fumarate with the reduction of ubiquinone (coenzyme Q) to ubiquinol. Required for flavinylation (covalent attachment of FAD) of the flavoprotein subunit of the SDH catalytic dimer.</text>
</comment>
<organism evidence="5 6">
    <name type="scientific">Brettanomyces naardenensis</name>
    <name type="common">Yeast</name>
    <dbReference type="NCBI Taxonomy" id="13370"/>
    <lineage>
        <taxon>Eukaryota</taxon>
        <taxon>Fungi</taxon>
        <taxon>Dikarya</taxon>
        <taxon>Ascomycota</taxon>
        <taxon>Saccharomycotina</taxon>
        <taxon>Pichiomycetes</taxon>
        <taxon>Pichiales</taxon>
        <taxon>Pichiaceae</taxon>
        <taxon>Brettanomyces</taxon>
    </lineage>
</organism>
<dbReference type="Gene3D" id="1.10.150.250">
    <property type="entry name" value="Flavinator of succinate dehydrogenase"/>
    <property type="match status" value="1"/>
</dbReference>
<dbReference type="Pfam" id="PF03937">
    <property type="entry name" value="Sdh5"/>
    <property type="match status" value="1"/>
</dbReference>
<dbReference type="SUPFAM" id="SSF109910">
    <property type="entry name" value="YgfY-like"/>
    <property type="match status" value="1"/>
</dbReference>
<dbReference type="FunFam" id="1.10.150.250:FF:000002">
    <property type="entry name" value="Succinate dehydrogenase assembly factor 2, mitochondrial"/>
    <property type="match status" value="1"/>
</dbReference>
<evidence type="ECO:0000313" key="5">
    <source>
        <dbReference type="EMBL" id="VEU22358.1"/>
    </source>
</evidence>
<dbReference type="PANTHER" id="PTHR12469:SF2">
    <property type="entry name" value="SUCCINATE DEHYDROGENASE ASSEMBLY FACTOR 2, MITOCHONDRIAL"/>
    <property type="match status" value="1"/>
</dbReference>
<keyword evidence="2 4" id="KW-0496">Mitochondrion</keyword>
<dbReference type="STRING" id="13370.A0A448YNC4"/>
<dbReference type="InterPro" id="IPR028882">
    <property type="entry name" value="SDHAF2"/>
</dbReference>
<keyword evidence="3 4" id="KW-0143">Chaperone</keyword>
<dbReference type="GO" id="GO:0005759">
    <property type="term" value="C:mitochondrial matrix"/>
    <property type="evidence" value="ECO:0007669"/>
    <property type="project" value="UniProtKB-SubCell"/>
</dbReference>
<evidence type="ECO:0000256" key="4">
    <source>
        <dbReference type="HAMAP-Rule" id="MF_03057"/>
    </source>
</evidence>
<evidence type="ECO:0000256" key="1">
    <source>
        <dbReference type="ARBA" id="ARBA00004305"/>
    </source>
</evidence>
<keyword evidence="6" id="KW-1185">Reference proteome</keyword>
<dbReference type="EMBL" id="CAACVR010000023">
    <property type="protein sequence ID" value="VEU22358.1"/>
    <property type="molecule type" value="Genomic_DNA"/>
</dbReference>
<dbReference type="GO" id="GO:0006099">
    <property type="term" value="P:tricarboxylic acid cycle"/>
    <property type="evidence" value="ECO:0007669"/>
    <property type="project" value="TreeGrafter"/>
</dbReference>
<evidence type="ECO:0000256" key="2">
    <source>
        <dbReference type="ARBA" id="ARBA00023128"/>
    </source>
</evidence>
<comment type="subunit">
    <text evidence="4">Interacts with the flavoprotein subunit within the SDH catalytic dimer.</text>
</comment>
<name>A0A448YNC4_BRENA</name>
<dbReference type="HAMAP" id="MF_03057">
    <property type="entry name" value="SDHAF2"/>
    <property type="match status" value="1"/>
</dbReference>
<dbReference type="InterPro" id="IPR005631">
    <property type="entry name" value="SDH"/>
</dbReference>
<gene>
    <name evidence="5" type="ORF">BRENAR_LOCUS3089</name>
</gene>